<sequence>SIENSWNFHTQQHIYNGYHLSNHLTVTTGGNVRSDNSYCNFNDEGSSISTDM</sequence>
<accession>A0A811UYG9</accession>
<feature type="non-terminal residue" evidence="1">
    <location>
        <position position="1"/>
    </location>
</feature>
<comment type="caution">
    <text evidence="1">The sequence shown here is derived from an EMBL/GenBank/DDBJ whole genome shotgun (WGS) entry which is preliminary data.</text>
</comment>
<keyword evidence="2" id="KW-1185">Reference proteome</keyword>
<feature type="non-terminal residue" evidence="1">
    <location>
        <position position="52"/>
    </location>
</feature>
<organism evidence="1 2">
    <name type="scientific">Ceratitis capitata</name>
    <name type="common">Mediterranean fruit fly</name>
    <name type="synonym">Tephritis capitata</name>
    <dbReference type="NCBI Taxonomy" id="7213"/>
    <lineage>
        <taxon>Eukaryota</taxon>
        <taxon>Metazoa</taxon>
        <taxon>Ecdysozoa</taxon>
        <taxon>Arthropoda</taxon>
        <taxon>Hexapoda</taxon>
        <taxon>Insecta</taxon>
        <taxon>Pterygota</taxon>
        <taxon>Neoptera</taxon>
        <taxon>Endopterygota</taxon>
        <taxon>Diptera</taxon>
        <taxon>Brachycera</taxon>
        <taxon>Muscomorpha</taxon>
        <taxon>Tephritoidea</taxon>
        <taxon>Tephritidae</taxon>
        <taxon>Ceratitis</taxon>
        <taxon>Ceratitis</taxon>
    </lineage>
</organism>
<evidence type="ECO:0000313" key="1">
    <source>
        <dbReference type="EMBL" id="CAD7003920.1"/>
    </source>
</evidence>
<name>A0A811UYG9_CERCA</name>
<proteinExistence type="predicted"/>
<dbReference type="EMBL" id="CAJHJT010000034">
    <property type="protein sequence ID" value="CAD7003920.1"/>
    <property type="molecule type" value="Genomic_DNA"/>
</dbReference>
<reference evidence="1" key="1">
    <citation type="submission" date="2020-11" db="EMBL/GenBank/DDBJ databases">
        <authorList>
            <person name="Whitehead M."/>
        </authorList>
    </citation>
    <scope>NUCLEOTIDE SEQUENCE</scope>
    <source>
        <strain evidence="1">EGII</strain>
    </source>
</reference>
<evidence type="ECO:0000313" key="2">
    <source>
        <dbReference type="Proteomes" id="UP000606786"/>
    </source>
</evidence>
<dbReference type="AlphaFoldDB" id="A0A811UYG9"/>
<protein>
    <submittedName>
        <fullName evidence="1">(Mediterranean fruit fly) hypothetical protein</fullName>
    </submittedName>
</protein>
<gene>
    <name evidence="1" type="ORF">CCAP1982_LOCUS12345</name>
</gene>
<dbReference type="Proteomes" id="UP000606786">
    <property type="component" value="Unassembled WGS sequence"/>
</dbReference>